<dbReference type="Proteomes" id="UP001597506">
    <property type="component" value="Unassembled WGS sequence"/>
</dbReference>
<sequence length="225" mass="24584">MEQRNLDKKIAGEEAVNFIKDGMTIGLGSGSTVNWMLQKLGELVKEGLQIKGIPSSRKTERLAKELGIPLTDFSKVAKIDLAIDGADEVDDYFNLLKGGGGSLVREKIIDTAADELIIIVDGSKIVPQLGAFPLPVEVLPFGWEITATTISKLGCVPKLRKIDKEVFVSDNGNYILDCQFNAMKQPQNLHEKLKQVVGVVETGLFINIASKVIVAKHKEIEILSK</sequence>
<protein>
    <recommendedName>
        <fullName evidence="2">Ribose-5-phosphate isomerase A</fullName>
        <ecNumber evidence="2">5.3.1.6</ecNumber>
    </recommendedName>
    <alternativeName>
        <fullName evidence="2">Phosphoriboisomerase A</fullName>
        <shortName evidence="2">PRI</shortName>
    </alternativeName>
</protein>
<comment type="catalytic activity">
    <reaction evidence="2">
        <text>aldehydo-D-ribose 5-phosphate = D-ribulose 5-phosphate</text>
        <dbReference type="Rhea" id="RHEA:14657"/>
        <dbReference type="ChEBI" id="CHEBI:58121"/>
        <dbReference type="ChEBI" id="CHEBI:58273"/>
        <dbReference type="EC" id="5.3.1.6"/>
    </reaction>
</comment>
<comment type="similarity">
    <text evidence="2">Belongs to the ribose 5-phosphate isomerase family.</text>
</comment>
<evidence type="ECO:0000256" key="1">
    <source>
        <dbReference type="ARBA" id="ARBA00023235"/>
    </source>
</evidence>
<comment type="pathway">
    <text evidence="2">Carbohydrate degradation; pentose phosphate pathway; D-ribose 5-phosphate from D-ribulose 5-phosphate (non-oxidative stage): step 1/1.</text>
</comment>
<evidence type="ECO:0000313" key="3">
    <source>
        <dbReference type="EMBL" id="MFD2680512.1"/>
    </source>
</evidence>
<name>A0ABW5RSC8_9BACI</name>
<dbReference type="GO" id="GO:0004751">
    <property type="term" value="F:ribose-5-phosphate isomerase activity"/>
    <property type="evidence" value="ECO:0007669"/>
    <property type="project" value="UniProtKB-EC"/>
</dbReference>
<dbReference type="EC" id="5.3.1.6" evidence="2"/>
<organism evidence="3 4">
    <name type="scientific">Bacillus seohaeanensis</name>
    <dbReference type="NCBI Taxonomy" id="284580"/>
    <lineage>
        <taxon>Bacteria</taxon>
        <taxon>Bacillati</taxon>
        <taxon>Bacillota</taxon>
        <taxon>Bacilli</taxon>
        <taxon>Bacillales</taxon>
        <taxon>Bacillaceae</taxon>
        <taxon>Bacillus</taxon>
    </lineage>
</organism>
<dbReference type="InterPro" id="IPR020672">
    <property type="entry name" value="Ribose5P_isomerase_typA_subgr"/>
</dbReference>
<dbReference type="Pfam" id="PF06026">
    <property type="entry name" value="Rib_5-P_isom_A"/>
    <property type="match status" value="1"/>
</dbReference>
<comment type="function">
    <text evidence="2">Catalyzes the reversible conversion of ribose-5-phosphate to ribulose 5-phosphate.</text>
</comment>
<comment type="caution">
    <text evidence="3">The sequence shown here is derived from an EMBL/GenBank/DDBJ whole genome shotgun (WGS) entry which is preliminary data.</text>
</comment>
<keyword evidence="4" id="KW-1185">Reference proteome</keyword>
<dbReference type="PANTHER" id="PTHR43748">
    <property type="entry name" value="RIBOSE-5-PHOSPHATE ISOMERASE 3, CHLOROPLASTIC-RELATED"/>
    <property type="match status" value="1"/>
</dbReference>
<dbReference type="InterPro" id="IPR050262">
    <property type="entry name" value="Ribose-5P_isomerase"/>
</dbReference>
<gene>
    <name evidence="2 3" type="primary">rpiA</name>
    <name evidence="3" type="ORF">ACFSUL_07055</name>
</gene>
<evidence type="ECO:0000256" key="2">
    <source>
        <dbReference type="HAMAP-Rule" id="MF_00170"/>
    </source>
</evidence>
<feature type="binding site" evidence="2">
    <location>
        <begin position="29"/>
        <end position="32"/>
    </location>
    <ligand>
        <name>substrate</name>
    </ligand>
</feature>
<accession>A0ABW5RSC8</accession>
<reference evidence="4" key="1">
    <citation type="journal article" date="2019" name="Int. J. Syst. Evol. Microbiol.">
        <title>The Global Catalogue of Microorganisms (GCM) 10K type strain sequencing project: providing services to taxonomists for standard genome sequencing and annotation.</title>
        <authorList>
            <consortium name="The Broad Institute Genomics Platform"/>
            <consortium name="The Broad Institute Genome Sequencing Center for Infectious Disease"/>
            <person name="Wu L."/>
            <person name="Ma J."/>
        </authorList>
    </citation>
    <scope>NUCLEOTIDE SEQUENCE [LARGE SCALE GENOMIC DNA]</scope>
    <source>
        <strain evidence="4">KCTC 3913</strain>
    </source>
</reference>
<keyword evidence="1 2" id="KW-0413">Isomerase</keyword>
<dbReference type="Gene3D" id="3.40.50.1360">
    <property type="match status" value="1"/>
</dbReference>
<feature type="binding site" evidence="2">
    <location>
        <begin position="97"/>
        <end position="100"/>
    </location>
    <ligand>
        <name>substrate</name>
    </ligand>
</feature>
<dbReference type="SUPFAM" id="SSF75445">
    <property type="entry name" value="D-ribose-5-phosphate isomerase (RpiA), lid domain"/>
    <property type="match status" value="1"/>
</dbReference>
<feature type="binding site" evidence="2">
    <location>
        <position position="124"/>
    </location>
    <ligand>
        <name>substrate</name>
    </ligand>
</feature>
<dbReference type="NCBIfam" id="NF001924">
    <property type="entry name" value="PRK00702.1"/>
    <property type="match status" value="1"/>
</dbReference>
<dbReference type="NCBIfam" id="TIGR00021">
    <property type="entry name" value="rpiA"/>
    <property type="match status" value="1"/>
</dbReference>
<dbReference type="Gene3D" id="3.30.70.260">
    <property type="match status" value="1"/>
</dbReference>
<dbReference type="PANTHER" id="PTHR43748:SF3">
    <property type="entry name" value="RIBOSE-5-PHOSPHATE ISOMERASE 3, CHLOROPLASTIC-RELATED"/>
    <property type="match status" value="1"/>
</dbReference>
<dbReference type="EMBL" id="JBHUMF010000015">
    <property type="protein sequence ID" value="MFD2680512.1"/>
    <property type="molecule type" value="Genomic_DNA"/>
</dbReference>
<feature type="binding site" evidence="2">
    <location>
        <begin position="84"/>
        <end position="87"/>
    </location>
    <ligand>
        <name>substrate</name>
    </ligand>
</feature>
<dbReference type="SUPFAM" id="SSF100950">
    <property type="entry name" value="NagB/RpiA/CoA transferase-like"/>
    <property type="match status" value="1"/>
</dbReference>
<dbReference type="RefSeq" id="WP_377933976.1">
    <property type="nucleotide sequence ID" value="NZ_JBHUMF010000015.1"/>
</dbReference>
<proteinExistence type="inferred from homology"/>
<dbReference type="InterPro" id="IPR004788">
    <property type="entry name" value="Ribose5P_isomerase_type_A"/>
</dbReference>
<comment type="subunit">
    <text evidence="2">Homodimer.</text>
</comment>
<feature type="active site" description="Proton acceptor" evidence="2">
    <location>
        <position position="106"/>
    </location>
</feature>
<dbReference type="HAMAP" id="MF_00170">
    <property type="entry name" value="Rib_5P_isom_A"/>
    <property type="match status" value="1"/>
</dbReference>
<dbReference type="CDD" id="cd01398">
    <property type="entry name" value="RPI_A"/>
    <property type="match status" value="1"/>
</dbReference>
<dbReference type="InterPro" id="IPR037171">
    <property type="entry name" value="NagB/RpiA_transferase-like"/>
</dbReference>
<evidence type="ECO:0000313" key="4">
    <source>
        <dbReference type="Proteomes" id="UP001597506"/>
    </source>
</evidence>